<reference evidence="9" key="1">
    <citation type="journal article" date="2021" name="J Fungi (Basel)">
        <title>Genomic and Metabolomic Analyses of the Marine Fungus Emericellopsis cladophorae: Insights into Saltwater Adaptability Mechanisms and Its Biosynthetic Potential.</title>
        <authorList>
            <person name="Goncalves M.F.M."/>
            <person name="Hilario S."/>
            <person name="Van de Peer Y."/>
            <person name="Esteves A.C."/>
            <person name="Alves A."/>
        </authorList>
    </citation>
    <scope>NUCLEOTIDE SEQUENCE</scope>
    <source>
        <strain evidence="9">MUM 19.33</strain>
    </source>
</reference>
<dbReference type="RefSeq" id="XP_051365004.1">
    <property type="nucleotide sequence ID" value="XM_051503375.1"/>
</dbReference>
<evidence type="ECO:0000256" key="5">
    <source>
        <dbReference type="ARBA" id="ARBA00038359"/>
    </source>
</evidence>
<evidence type="ECO:0000313" key="10">
    <source>
        <dbReference type="Proteomes" id="UP001055219"/>
    </source>
</evidence>
<feature type="transmembrane region" description="Helical" evidence="7">
    <location>
        <begin position="249"/>
        <end position="273"/>
    </location>
</feature>
<reference evidence="9" key="2">
    <citation type="submission" date="2022-07" db="EMBL/GenBank/DDBJ databases">
        <authorList>
            <person name="Goncalves M.F.M."/>
            <person name="Hilario S."/>
            <person name="Van De Peer Y."/>
            <person name="Esteves A.C."/>
            <person name="Alves A."/>
        </authorList>
    </citation>
    <scope>NUCLEOTIDE SEQUENCE</scope>
    <source>
        <strain evidence="9">MUM 19.33</strain>
    </source>
</reference>
<dbReference type="PANTHER" id="PTHR33048:SF93">
    <property type="entry name" value="INTEGRAL MEMBRANE PROTEIN"/>
    <property type="match status" value="1"/>
</dbReference>
<comment type="subcellular location">
    <subcellularLocation>
        <location evidence="1">Membrane</location>
        <topology evidence="1">Multi-pass membrane protein</topology>
    </subcellularLocation>
</comment>
<gene>
    <name evidence="9" type="ORF">J7T54_004694</name>
</gene>
<dbReference type="InterPro" id="IPR052337">
    <property type="entry name" value="SAT4-like"/>
</dbReference>
<evidence type="ECO:0000256" key="3">
    <source>
        <dbReference type="ARBA" id="ARBA00022989"/>
    </source>
</evidence>
<comment type="similarity">
    <text evidence="5">Belongs to the SAT4 family.</text>
</comment>
<evidence type="ECO:0000256" key="2">
    <source>
        <dbReference type="ARBA" id="ARBA00022692"/>
    </source>
</evidence>
<keyword evidence="10" id="KW-1185">Reference proteome</keyword>
<dbReference type="Proteomes" id="UP001055219">
    <property type="component" value="Unassembled WGS sequence"/>
</dbReference>
<evidence type="ECO:0000256" key="4">
    <source>
        <dbReference type="ARBA" id="ARBA00023136"/>
    </source>
</evidence>
<name>A0A9P9Y6U5_9HYPO</name>
<comment type="caution">
    <text evidence="9">The sequence shown here is derived from an EMBL/GenBank/DDBJ whole genome shotgun (WGS) entry which is preliminary data.</text>
</comment>
<dbReference type="PANTHER" id="PTHR33048">
    <property type="entry name" value="PTH11-LIKE INTEGRAL MEMBRANE PROTEIN (AFU_ORTHOLOGUE AFUA_5G11245)"/>
    <property type="match status" value="1"/>
</dbReference>
<feature type="region of interest" description="Disordered" evidence="6">
    <location>
        <begin position="378"/>
        <end position="401"/>
    </location>
</feature>
<feature type="transmembrane region" description="Helical" evidence="7">
    <location>
        <begin position="178"/>
        <end position="199"/>
    </location>
</feature>
<feature type="transmembrane region" description="Helical" evidence="7">
    <location>
        <begin position="132"/>
        <end position="158"/>
    </location>
</feature>
<feature type="transmembrane region" description="Helical" evidence="7">
    <location>
        <begin position="211"/>
        <end position="229"/>
    </location>
</feature>
<feature type="domain" description="Rhodopsin" evidence="8">
    <location>
        <begin position="35"/>
        <end position="275"/>
    </location>
</feature>
<sequence length="413" mass="45279">MATPEPAPLGMGGEAHWAMAVMWTFTAFVFLFLLLRIYTRVVCLSSYGLDDHIYVVAFVFLLIFIIFVQLSAQIGFGVQIEYLQHDMARVTKATLYECIGQGFAIVGMSIAKASLGVFLLRLVSLQWHRISIYVAMGVCVAAAIAQLLCFWLSCVPLAFVYDKRIPGGHCPIDTRPTSYILCVTTVLVDVYFSLLPWLVVWDLQMPRREKYTIALSLSLGLVAAAAGIKRTTTVEGLYTPNYLYDSVGLIVWSAVEMAVTLICIGIPVCMPLYRRVWRRLNNEQSSSGYQKQSGEQEGSSSVALQTIGGGYIGKDGQALPANMNKSKGSSHNKSFDVKLGIESGANQTTVGRGGSSDSVVNNSDEEILGEAYRHEARHKQLQGLSAHRGRQPSEGDGRHGQGIVVTKTYTINN</sequence>
<evidence type="ECO:0000259" key="8">
    <source>
        <dbReference type="Pfam" id="PF20684"/>
    </source>
</evidence>
<evidence type="ECO:0000256" key="6">
    <source>
        <dbReference type="SAM" id="MobiDB-lite"/>
    </source>
</evidence>
<protein>
    <recommendedName>
        <fullName evidence="8">Rhodopsin domain-containing protein</fullName>
    </recommendedName>
</protein>
<dbReference type="InterPro" id="IPR049326">
    <property type="entry name" value="Rhodopsin_dom_fungi"/>
</dbReference>
<feature type="transmembrane region" description="Helical" evidence="7">
    <location>
        <begin position="55"/>
        <end position="79"/>
    </location>
</feature>
<proteinExistence type="inferred from homology"/>
<keyword evidence="2 7" id="KW-0812">Transmembrane</keyword>
<keyword evidence="4 7" id="KW-0472">Membrane</keyword>
<organism evidence="9 10">
    <name type="scientific">Emericellopsis cladophorae</name>
    <dbReference type="NCBI Taxonomy" id="2686198"/>
    <lineage>
        <taxon>Eukaryota</taxon>
        <taxon>Fungi</taxon>
        <taxon>Dikarya</taxon>
        <taxon>Ascomycota</taxon>
        <taxon>Pezizomycotina</taxon>
        <taxon>Sordariomycetes</taxon>
        <taxon>Hypocreomycetidae</taxon>
        <taxon>Hypocreales</taxon>
        <taxon>Bionectriaceae</taxon>
        <taxon>Emericellopsis</taxon>
    </lineage>
</organism>
<dbReference type="AlphaFoldDB" id="A0A9P9Y6U5"/>
<feature type="transmembrane region" description="Helical" evidence="7">
    <location>
        <begin position="99"/>
        <end position="120"/>
    </location>
</feature>
<evidence type="ECO:0000256" key="1">
    <source>
        <dbReference type="ARBA" id="ARBA00004141"/>
    </source>
</evidence>
<dbReference type="OrthoDB" id="3923077at2759"/>
<dbReference type="GO" id="GO:0016020">
    <property type="term" value="C:membrane"/>
    <property type="evidence" value="ECO:0007669"/>
    <property type="project" value="UniProtKB-SubCell"/>
</dbReference>
<evidence type="ECO:0000256" key="7">
    <source>
        <dbReference type="SAM" id="Phobius"/>
    </source>
</evidence>
<accession>A0A9P9Y6U5</accession>
<feature type="transmembrane region" description="Helical" evidence="7">
    <location>
        <begin position="15"/>
        <end position="35"/>
    </location>
</feature>
<dbReference type="EMBL" id="JAGIXG020000005">
    <property type="protein sequence ID" value="KAI6784148.1"/>
    <property type="molecule type" value="Genomic_DNA"/>
</dbReference>
<evidence type="ECO:0000313" key="9">
    <source>
        <dbReference type="EMBL" id="KAI6784148.1"/>
    </source>
</evidence>
<dbReference type="Pfam" id="PF20684">
    <property type="entry name" value="Fung_rhodopsin"/>
    <property type="match status" value="1"/>
</dbReference>
<keyword evidence="3 7" id="KW-1133">Transmembrane helix</keyword>
<dbReference type="GeneID" id="75831180"/>